<dbReference type="EMBL" id="JADGMS010000001">
    <property type="protein sequence ID" value="KAF9689570.1"/>
    <property type="molecule type" value="Genomic_DNA"/>
</dbReference>
<sequence length="92" mass="10559">MQFQINSTMVSCQFSSWKETSVGLLWSTLFADFQTIKYLVLFFPRDSQLYYVVRQPASPMSLLTLPTNEEIGITYRHLTTQGVVTLKLTAET</sequence>
<gene>
    <name evidence="1" type="ORF">SADUNF_Sadunf01G0105900</name>
</gene>
<evidence type="ECO:0000313" key="2">
    <source>
        <dbReference type="Proteomes" id="UP000657918"/>
    </source>
</evidence>
<name>A0A835NB64_9ROSI</name>
<accession>A0A835NB64</accession>
<dbReference type="AlphaFoldDB" id="A0A835NB64"/>
<reference evidence="1 2" key="1">
    <citation type="submission" date="2020-10" db="EMBL/GenBank/DDBJ databases">
        <title>Plant Genome Project.</title>
        <authorList>
            <person name="Zhang R.-G."/>
        </authorList>
    </citation>
    <scope>NUCLEOTIDE SEQUENCE [LARGE SCALE GENOMIC DNA]</scope>
    <source>
        <strain evidence="1">FAFU-HL-1</strain>
        <tissue evidence="1">Leaf</tissue>
    </source>
</reference>
<protein>
    <submittedName>
        <fullName evidence="1">Uncharacterized protein</fullName>
    </submittedName>
</protein>
<evidence type="ECO:0000313" key="1">
    <source>
        <dbReference type="EMBL" id="KAF9689570.1"/>
    </source>
</evidence>
<dbReference type="Proteomes" id="UP000657918">
    <property type="component" value="Unassembled WGS sequence"/>
</dbReference>
<organism evidence="1 2">
    <name type="scientific">Salix dunnii</name>
    <dbReference type="NCBI Taxonomy" id="1413687"/>
    <lineage>
        <taxon>Eukaryota</taxon>
        <taxon>Viridiplantae</taxon>
        <taxon>Streptophyta</taxon>
        <taxon>Embryophyta</taxon>
        <taxon>Tracheophyta</taxon>
        <taxon>Spermatophyta</taxon>
        <taxon>Magnoliopsida</taxon>
        <taxon>eudicotyledons</taxon>
        <taxon>Gunneridae</taxon>
        <taxon>Pentapetalae</taxon>
        <taxon>rosids</taxon>
        <taxon>fabids</taxon>
        <taxon>Malpighiales</taxon>
        <taxon>Salicaceae</taxon>
        <taxon>Saliceae</taxon>
        <taxon>Salix</taxon>
    </lineage>
</organism>
<comment type="caution">
    <text evidence="1">The sequence shown here is derived from an EMBL/GenBank/DDBJ whole genome shotgun (WGS) entry which is preliminary data.</text>
</comment>
<keyword evidence="2" id="KW-1185">Reference proteome</keyword>
<proteinExistence type="predicted"/>